<proteinExistence type="predicted"/>
<dbReference type="SMART" id="SM00220">
    <property type="entry name" value="S_TKc"/>
    <property type="match status" value="1"/>
</dbReference>
<dbReference type="PANTHER" id="PTHR24359">
    <property type="entry name" value="SERINE/THREONINE-PROTEIN KINASE SBK1"/>
    <property type="match status" value="1"/>
</dbReference>
<dbReference type="SUPFAM" id="SSF56112">
    <property type="entry name" value="Protein kinase-like (PK-like)"/>
    <property type="match status" value="1"/>
</dbReference>
<dbReference type="GO" id="GO:0004674">
    <property type="term" value="F:protein serine/threonine kinase activity"/>
    <property type="evidence" value="ECO:0007669"/>
    <property type="project" value="TreeGrafter"/>
</dbReference>
<dbReference type="GO" id="GO:0005524">
    <property type="term" value="F:ATP binding"/>
    <property type="evidence" value="ECO:0007669"/>
    <property type="project" value="InterPro"/>
</dbReference>
<dbReference type="AlphaFoldDB" id="A0A9Q9U688"/>
<organism evidence="2 3">
    <name type="scientific">Fusarium fujikuroi</name>
    <name type="common">Bakanae and foot rot disease fungus</name>
    <name type="synonym">Gibberella fujikuroi</name>
    <dbReference type="NCBI Taxonomy" id="5127"/>
    <lineage>
        <taxon>Eukaryota</taxon>
        <taxon>Fungi</taxon>
        <taxon>Dikarya</taxon>
        <taxon>Ascomycota</taxon>
        <taxon>Pezizomycotina</taxon>
        <taxon>Sordariomycetes</taxon>
        <taxon>Hypocreomycetidae</taxon>
        <taxon>Hypocreales</taxon>
        <taxon>Nectriaceae</taxon>
        <taxon>Fusarium</taxon>
        <taxon>Fusarium fujikuroi species complex</taxon>
    </lineage>
</organism>
<protein>
    <recommendedName>
        <fullName evidence="1">Protein kinase domain-containing protein</fullName>
    </recommendedName>
</protein>
<dbReference type="InterPro" id="IPR000719">
    <property type="entry name" value="Prot_kinase_dom"/>
</dbReference>
<gene>
    <name evidence="2" type="ORF">C2S_4242</name>
</gene>
<name>A0A9Q9U688_FUSFU</name>
<dbReference type="InterPro" id="IPR011009">
    <property type="entry name" value="Kinase-like_dom_sf"/>
</dbReference>
<dbReference type="PANTHER" id="PTHR24359:SF37">
    <property type="entry name" value="PROTEIN KINASE DOMAIN-CONTAINING PROTEIN"/>
    <property type="match status" value="1"/>
</dbReference>
<feature type="domain" description="Protein kinase" evidence="1">
    <location>
        <begin position="159"/>
        <end position="487"/>
    </location>
</feature>
<dbReference type="CDD" id="cd00180">
    <property type="entry name" value="PKc"/>
    <property type="match status" value="1"/>
</dbReference>
<evidence type="ECO:0000313" key="2">
    <source>
        <dbReference type="EMBL" id="VTT60696.1"/>
    </source>
</evidence>
<accession>A0A9Q9U688</accession>
<sequence length="781" mass="88228">MPNSFDPPGGLRWWKCCYCGGQDCPNCNVLATASLHALMDTEHEEYRESLLWLQVSKADDITFTALEENDNNGTKRVVENLDNTTQSPLVGWDEYSPILQLRLERQLRLELGSTGTAIPKKRSRYQELMSPAAPADKYNLDKTAVLPFYDFKDSSRSTFDETEFFKSGGSSQVFRVRIHPGRIPDHGGQQKNGLSFAVKRINGDSKAYARERDAYQRLNLAQNPHPHIVPLCATYRMEGKYHFVFPLADGDLAMFFRRQPRPRNEKSSLEWLGGQMRGLADALTTVHGERSDEREIYGVHGDIKPENILCFGPHDNHSWVGLALTDFGSSHFCTPEERDIPKGLKHTPAYRAPEIDTTNLGITQACDVWSLGCVFAEVITWFCEGRAGIAKLVEARLDEEDNSPNRDAFFRLQYDKRGVLTASLKPGIQKLLISLRGKSRSSPFMDDMLYIVLEGMLKVNMSERMSAREILDALAQMCSKLENDPAYSEPRGTSDVDMVHTQNVRQQLNCTVDATYYTNVTTQSDSGTQISLKPRFACPYHKAGILVSVHHRACEGPGWIDVNKVKEHLIRCHLPKEFRRKCICLRCYTGFKTDVLLQDHAQQEPPCSKKRPTAVYGMLNGDQAAQLHSLKRKSSKETDEDRWFDLYRIVFPNFNRILDSISPYHESNTTSISTLNSTTSTNGISQYKDYLLNRDAEEYASKLAKMDIHVTLEAAAKLLKLQVKDLESFDETIREPVRAYGFETDADREKNGDSVPSGLNGSSDLLGQFQLLATFGDASEY</sequence>
<dbReference type="EMBL" id="CABFJX010000046">
    <property type="protein sequence ID" value="VTT60696.1"/>
    <property type="molecule type" value="Genomic_DNA"/>
</dbReference>
<evidence type="ECO:0000259" key="1">
    <source>
        <dbReference type="PROSITE" id="PS50011"/>
    </source>
</evidence>
<comment type="caution">
    <text evidence="2">The sequence shown here is derived from an EMBL/GenBank/DDBJ whole genome shotgun (WGS) entry which is preliminary data.</text>
</comment>
<reference evidence="2" key="1">
    <citation type="submission" date="2019-05" db="EMBL/GenBank/DDBJ databases">
        <authorList>
            <person name="Piombo E."/>
        </authorList>
    </citation>
    <scope>NUCLEOTIDE SEQUENCE</scope>
    <source>
        <strain evidence="2">C2S</strain>
    </source>
</reference>
<dbReference type="Proteomes" id="UP000760494">
    <property type="component" value="Unassembled WGS sequence"/>
</dbReference>
<dbReference type="Pfam" id="PF00069">
    <property type="entry name" value="Pkinase"/>
    <property type="match status" value="1"/>
</dbReference>
<dbReference type="Gene3D" id="1.10.510.10">
    <property type="entry name" value="Transferase(Phosphotransferase) domain 1"/>
    <property type="match status" value="1"/>
</dbReference>
<evidence type="ECO:0000313" key="3">
    <source>
        <dbReference type="Proteomes" id="UP000760494"/>
    </source>
</evidence>
<dbReference type="PROSITE" id="PS50011">
    <property type="entry name" value="PROTEIN_KINASE_DOM"/>
    <property type="match status" value="1"/>
</dbReference>